<sequence length="181" mass="20788">MNNLFCKTKILILLLLPLSALASDCEVEYQRHLTTDLELSYEKFDQTMDNGFRHLANAGCYKEAADLIEAYIKHNQLNKNSMRWHVAQLRASAGETDKAIASAKQSLLEKEDFSIEPLRWNDYVKATIAFLEKDKLALKHHRNKVAAGQHEYFGNALNLKLLDALIKHFDQSYLYATSRIE</sequence>
<feature type="signal peptide" evidence="1">
    <location>
        <begin position="1"/>
        <end position="22"/>
    </location>
</feature>
<dbReference type="AlphaFoldDB" id="A0A545U8L7"/>
<dbReference type="Proteomes" id="UP000315439">
    <property type="component" value="Unassembled WGS sequence"/>
</dbReference>
<gene>
    <name evidence="2" type="ORF">FLL46_17960</name>
</gene>
<proteinExistence type="predicted"/>
<evidence type="ECO:0000313" key="2">
    <source>
        <dbReference type="EMBL" id="TQV85811.1"/>
    </source>
</evidence>
<name>A0A545U8L7_9GAMM</name>
<dbReference type="EMBL" id="VIKS01000011">
    <property type="protein sequence ID" value="TQV85811.1"/>
    <property type="molecule type" value="Genomic_DNA"/>
</dbReference>
<evidence type="ECO:0000256" key="1">
    <source>
        <dbReference type="SAM" id="SignalP"/>
    </source>
</evidence>
<evidence type="ECO:0008006" key="4">
    <source>
        <dbReference type="Google" id="ProtNLM"/>
    </source>
</evidence>
<evidence type="ECO:0000313" key="3">
    <source>
        <dbReference type="Proteomes" id="UP000315439"/>
    </source>
</evidence>
<organism evidence="2 3">
    <name type="scientific">Aliikangiella coralliicola</name>
    <dbReference type="NCBI Taxonomy" id="2592383"/>
    <lineage>
        <taxon>Bacteria</taxon>
        <taxon>Pseudomonadati</taxon>
        <taxon>Pseudomonadota</taxon>
        <taxon>Gammaproteobacteria</taxon>
        <taxon>Oceanospirillales</taxon>
        <taxon>Pleioneaceae</taxon>
        <taxon>Aliikangiella</taxon>
    </lineage>
</organism>
<keyword evidence="1" id="KW-0732">Signal</keyword>
<accession>A0A545U8L7</accession>
<dbReference type="RefSeq" id="WP_142932730.1">
    <property type="nucleotide sequence ID" value="NZ_ML660167.1"/>
</dbReference>
<comment type="caution">
    <text evidence="2">The sequence shown here is derived from an EMBL/GenBank/DDBJ whole genome shotgun (WGS) entry which is preliminary data.</text>
</comment>
<protein>
    <recommendedName>
        <fullName evidence="4">Tetratricopeptide repeat protein</fullName>
    </recommendedName>
</protein>
<feature type="chain" id="PRO_5021845999" description="Tetratricopeptide repeat protein" evidence="1">
    <location>
        <begin position="23"/>
        <end position="181"/>
    </location>
</feature>
<dbReference type="OrthoDB" id="7202990at2"/>
<reference evidence="2 3" key="1">
    <citation type="submission" date="2019-07" db="EMBL/GenBank/DDBJ databases">
        <title>Draft genome for Aliikangiella sp. M105.</title>
        <authorList>
            <person name="Wang G."/>
        </authorList>
    </citation>
    <scope>NUCLEOTIDE SEQUENCE [LARGE SCALE GENOMIC DNA]</scope>
    <source>
        <strain evidence="2 3">M105</strain>
    </source>
</reference>
<keyword evidence="3" id="KW-1185">Reference proteome</keyword>